<feature type="domain" description="SAP" evidence="1">
    <location>
        <begin position="7"/>
        <end position="41"/>
    </location>
</feature>
<reference evidence="2" key="1">
    <citation type="submission" date="2018-05" db="EMBL/GenBank/DDBJ databases">
        <authorList>
            <person name="Lanie J.A."/>
            <person name="Ng W.-L."/>
            <person name="Kazmierczak K.M."/>
            <person name="Andrzejewski T.M."/>
            <person name="Davidsen T.M."/>
            <person name="Wayne K.J."/>
            <person name="Tettelin H."/>
            <person name="Glass J.I."/>
            <person name="Rusch D."/>
            <person name="Podicherti R."/>
            <person name="Tsui H.-C.T."/>
            <person name="Winkler M.E."/>
        </authorList>
    </citation>
    <scope>NUCLEOTIDE SEQUENCE</scope>
</reference>
<proteinExistence type="predicted"/>
<dbReference type="InterPro" id="IPR003034">
    <property type="entry name" value="SAP_dom"/>
</dbReference>
<name>A0A381XJK5_9ZZZZ</name>
<evidence type="ECO:0000313" key="2">
    <source>
        <dbReference type="EMBL" id="SVA64954.1"/>
    </source>
</evidence>
<dbReference type="InterPro" id="IPR036361">
    <property type="entry name" value="SAP_dom_sf"/>
</dbReference>
<dbReference type="EMBL" id="UINC01015422">
    <property type="protein sequence ID" value="SVA64954.1"/>
    <property type="molecule type" value="Genomic_DNA"/>
</dbReference>
<gene>
    <name evidence="2" type="ORF">METZ01_LOCUS117808</name>
</gene>
<organism evidence="2">
    <name type="scientific">marine metagenome</name>
    <dbReference type="NCBI Taxonomy" id="408172"/>
    <lineage>
        <taxon>unclassified sequences</taxon>
        <taxon>metagenomes</taxon>
        <taxon>ecological metagenomes</taxon>
    </lineage>
</organism>
<protein>
    <recommendedName>
        <fullName evidence="1">SAP domain-containing protein</fullName>
    </recommendedName>
</protein>
<sequence length="71" mass="7719">MNIEKLLVECRSNDLAHALRELGLPVTGTKPQRIERLVQHHTGGGSTSDILGALKSEDLRRAAKAIKFEGA</sequence>
<dbReference type="PROSITE" id="PS50800">
    <property type="entry name" value="SAP"/>
    <property type="match status" value="1"/>
</dbReference>
<evidence type="ECO:0000259" key="1">
    <source>
        <dbReference type="PROSITE" id="PS50800"/>
    </source>
</evidence>
<dbReference type="AlphaFoldDB" id="A0A381XJK5"/>
<dbReference type="Gene3D" id="1.10.720.30">
    <property type="entry name" value="SAP domain"/>
    <property type="match status" value="1"/>
</dbReference>
<accession>A0A381XJK5</accession>